<dbReference type="AlphaFoldDB" id="A0AAD5VJZ2"/>
<evidence type="ECO:0000313" key="2">
    <source>
        <dbReference type="Proteomes" id="UP001213000"/>
    </source>
</evidence>
<gene>
    <name evidence="1" type="ORF">NP233_g11506</name>
</gene>
<proteinExistence type="predicted"/>
<name>A0AAD5VJZ2_9AGAR</name>
<dbReference type="EMBL" id="JANIEX010001397">
    <property type="protein sequence ID" value="KAJ3558434.1"/>
    <property type="molecule type" value="Genomic_DNA"/>
</dbReference>
<comment type="caution">
    <text evidence="1">The sequence shown here is derived from an EMBL/GenBank/DDBJ whole genome shotgun (WGS) entry which is preliminary data.</text>
</comment>
<evidence type="ECO:0000313" key="1">
    <source>
        <dbReference type="EMBL" id="KAJ3558434.1"/>
    </source>
</evidence>
<dbReference type="Proteomes" id="UP001213000">
    <property type="component" value="Unassembled WGS sequence"/>
</dbReference>
<organism evidence="1 2">
    <name type="scientific">Leucocoprinus birnbaumii</name>
    <dbReference type="NCBI Taxonomy" id="56174"/>
    <lineage>
        <taxon>Eukaryota</taxon>
        <taxon>Fungi</taxon>
        <taxon>Dikarya</taxon>
        <taxon>Basidiomycota</taxon>
        <taxon>Agaricomycotina</taxon>
        <taxon>Agaricomycetes</taxon>
        <taxon>Agaricomycetidae</taxon>
        <taxon>Agaricales</taxon>
        <taxon>Agaricineae</taxon>
        <taxon>Agaricaceae</taxon>
        <taxon>Leucocoprinus</taxon>
    </lineage>
</organism>
<reference evidence="1" key="1">
    <citation type="submission" date="2022-07" db="EMBL/GenBank/DDBJ databases">
        <title>Genome Sequence of Leucocoprinus birnbaumii.</title>
        <authorList>
            <person name="Buettner E."/>
        </authorList>
    </citation>
    <scope>NUCLEOTIDE SEQUENCE</scope>
    <source>
        <strain evidence="1">VT141</strain>
    </source>
</reference>
<protein>
    <submittedName>
        <fullName evidence="1">Uncharacterized protein</fullName>
    </submittedName>
</protein>
<sequence length="143" mass="16412">MVSPVTKSSCWRALEVLKLPINYPISLQNLRSIAEATPSLSTASLNIDLSIIPSFYATGPINHRLQTLITTNSSEDVHRSQRKKDRDEMEFMLDVVHHLDLLFPELKLLSSSPIDNFWNEAWKALRLCHKIREDEEGRKNLKS</sequence>
<keyword evidence="2" id="KW-1185">Reference proteome</keyword>
<accession>A0AAD5VJZ2</accession>